<evidence type="ECO:0000256" key="1">
    <source>
        <dbReference type="SAM" id="SignalP"/>
    </source>
</evidence>
<feature type="signal peptide" evidence="1">
    <location>
        <begin position="1"/>
        <end position="18"/>
    </location>
</feature>
<gene>
    <name evidence="2" type="ORF">AVEN_225980_1</name>
</gene>
<name>A0A4Y2KEU7_ARAVE</name>
<proteinExistence type="predicted"/>
<evidence type="ECO:0000313" key="3">
    <source>
        <dbReference type="Proteomes" id="UP000499080"/>
    </source>
</evidence>
<evidence type="ECO:0000313" key="2">
    <source>
        <dbReference type="EMBL" id="GBN00087.1"/>
    </source>
</evidence>
<accession>A0A4Y2KEU7</accession>
<sequence length="148" mass="16207">MLLSLTLVLSFAMNNPAAENTLSASADVGGIVFKASSNFIIFDDHFSVDSNGCNSCFTILSKFKHLLIEQIQVPPEVQLPPEAQLSPKVQVPLKSNCPLKFKCPRTANGHLSCCAPSEPADHLCGENSFPPWDSEICHMSLTRDCRRM</sequence>
<dbReference type="AlphaFoldDB" id="A0A4Y2KEU7"/>
<keyword evidence="3" id="KW-1185">Reference proteome</keyword>
<keyword evidence="1" id="KW-0732">Signal</keyword>
<organism evidence="2 3">
    <name type="scientific">Araneus ventricosus</name>
    <name type="common">Orbweaver spider</name>
    <name type="synonym">Epeira ventricosa</name>
    <dbReference type="NCBI Taxonomy" id="182803"/>
    <lineage>
        <taxon>Eukaryota</taxon>
        <taxon>Metazoa</taxon>
        <taxon>Ecdysozoa</taxon>
        <taxon>Arthropoda</taxon>
        <taxon>Chelicerata</taxon>
        <taxon>Arachnida</taxon>
        <taxon>Araneae</taxon>
        <taxon>Araneomorphae</taxon>
        <taxon>Entelegynae</taxon>
        <taxon>Araneoidea</taxon>
        <taxon>Araneidae</taxon>
        <taxon>Araneus</taxon>
    </lineage>
</organism>
<feature type="chain" id="PRO_5021341026" evidence="1">
    <location>
        <begin position="19"/>
        <end position="148"/>
    </location>
</feature>
<dbReference type="EMBL" id="BGPR01004477">
    <property type="protein sequence ID" value="GBN00087.1"/>
    <property type="molecule type" value="Genomic_DNA"/>
</dbReference>
<comment type="caution">
    <text evidence="2">The sequence shown here is derived from an EMBL/GenBank/DDBJ whole genome shotgun (WGS) entry which is preliminary data.</text>
</comment>
<dbReference type="Proteomes" id="UP000499080">
    <property type="component" value="Unassembled WGS sequence"/>
</dbReference>
<reference evidence="2 3" key="1">
    <citation type="journal article" date="2019" name="Sci. Rep.">
        <title>Orb-weaving spider Araneus ventricosus genome elucidates the spidroin gene catalogue.</title>
        <authorList>
            <person name="Kono N."/>
            <person name="Nakamura H."/>
            <person name="Ohtoshi R."/>
            <person name="Moran D.A.P."/>
            <person name="Shinohara A."/>
            <person name="Yoshida Y."/>
            <person name="Fujiwara M."/>
            <person name="Mori M."/>
            <person name="Tomita M."/>
            <person name="Arakawa K."/>
        </authorList>
    </citation>
    <scope>NUCLEOTIDE SEQUENCE [LARGE SCALE GENOMIC DNA]</scope>
</reference>
<protein>
    <submittedName>
        <fullName evidence="2">Uncharacterized protein</fullName>
    </submittedName>
</protein>